<dbReference type="PANTHER" id="PTHR30399">
    <property type="entry name" value="UNCHARACTERIZED PROTEIN YGJP"/>
    <property type="match status" value="1"/>
</dbReference>
<protein>
    <recommendedName>
        <fullName evidence="1">YgjP-like metallopeptidase domain-containing protein</fullName>
    </recommendedName>
</protein>
<dbReference type="Proteomes" id="UP000001235">
    <property type="component" value="Chromosome"/>
</dbReference>
<evidence type="ECO:0000313" key="3">
    <source>
        <dbReference type="Proteomes" id="UP000001235"/>
    </source>
</evidence>
<reference evidence="2 3" key="1">
    <citation type="submission" date="2010-08" db="EMBL/GenBank/DDBJ databases">
        <title>Complete sequence of Gallionella capsiferriformans ES-2.</title>
        <authorList>
            <consortium name="US DOE Joint Genome Institute"/>
            <person name="Lucas S."/>
            <person name="Copeland A."/>
            <person name="Lapidus A."/>
            <person name="Cheng J.-F."/>
            <person name="Bruce D."/>
            <person name="Goodwin L."/>
            <person name="Pitluck S."/>
            <person name="Chertkov O."/>
            <person name="Davenport K.W."/>
            <person name="Detter J.C."/>
            <person name="Han C."/>
            <person name="Tapia R."/>
            <person name="Land M."/>
            <person name="Hauser L."/>
            <person name="Chang Y.-J."/>
            <person name="Jeffries C."/>
            <person name="Kyrpides N."/>
            <person name="Ivanova N."/>
            <person name="Mikhailova N."/>
            <person name="Shelobolina E.S."/>
            <person name="Picardal F."/>
            <person name="Roden E."/>
            <person name="Emerson D."/>
            <person name="Woyke T."/>
        </authorList>
    </citation>
    <scope>NUCLEOTIDE SEQUENCE [LARGE SCALE GENOMIC DNA]</scope>
    <source>
        <strain evidence="2 3">ES-2</strain>
    </source>
</reference>
<dbReference type="EMBL" id="CP002159">
    <property type="protein sequence ID" value="ADL56102.1"/>
    <property type="molecule type" value="Genomic_DNA"/>
</dbReference>
<dbReference type="InterPro" id="IPR002725">
    <property type="entry name" value="YgjP-like_metallopeptidase"/>
</dbReference>
<dbReference type="KEGG" id="gca:Galf_2097"/>
<dbReference type="RefSeq" id="WP_013294034.1">
    <property type="nucleotide sequence ID" value="NC_014394.1"/>
</dbReference>
<name>D9SI12_GALCS</name>
<keyword evidence="3" id="KW-1185">Reference proteome</keyword>
<dbReference type="STRING" id="395494.Galf_2097"/>
<proteinExistence type="predicted"/>
<dbReference type="InterPro" id="IPR053136">
    <property type="entry name" value="UTP_pyrophosphatase-like"/>
</dbReference>
<dbReference type="OrthoDB" id="9811177at2"/>
<accession>D9SI12</accession>
<dbReference type="Pfam" id="PF01863">
    <property type="entry name" value="YgjP-like"/>
    <property type="match status" value="1"/>
</dbReference>
<evidence type="ECO:0000259" key="1">
    <source>
        <dbReference type="Pfam" id="PF01863"/>
    </source>
</evidence>
<gene>
    <name evidence="2" type="ordered locus">Galf_2097</name>
</gene>
<dbReference type="Gene3D" id="3.30.2010.10">
    <property type="entry name" value="Metalloproteases ('zincins'), catalytic domain"/>
    <property type="match status" value="1"/>
</dbReference>
<feature type="domain" description="YgjP-like metallopeptidase" evidence="1">
    <location>
        <begin position="40"/>
        <end position="237"/>
    </location>
</feature>
<sequence length="241" mass="27377">MFKRLRNLIAPAKPVAVEQRVVLLAGKPVSYTLKRSARRRSIGLRIDGQGLTVSMPHQTSERWLNEVLRDRADWLVEKLDGLQARKLPEQQWRDGETVPYLGELLTLRVVVSAVPVHQCGAELLVYGNEARVEKLVTLWYRRQATMLFADRVAHFAARLNVAPASIKLSSAKTRWGSCTSRGVVRLNLQLIKLPQYLIDYVVVHELAHLREMNHSAAFWRVVASACPDYLVLRAELKACHL</sequence>
<dbReference type="PANTHER" id="PTHR30399:SF1">
    <property type="entry name" value="UTP PYROPHOSPHATASE"/>
    <property type="match status" value="1"/>
</dbReference>
<dbReference type="HOGENOM" id="CLU_065947_2_0_4"/>
<organism evidence="2 3">
    <name type="scientific">Gallionella capsiferriformans (strain ES-2)</name>
    <name type="common">Gallionella ferruginea capsiferriformans (strain ES-2)</name>
    <dbReference type="NCBI Taxonomy" id="395494"/>
    <lineage>
        <taxon>Bacteria</taxon>
        <taxon>Pseudomonadati</taxon>
        <taxon>Pseudomonadota</taxon>
        <taxon>Betaproteobacteria</taxon>
        <taxon>Nitrosomonadales</taxon>
        <taxon>Gallionellaceae</taxon>
        <taxon>Gallionella</taxon>
    </lineage>
</organism>
<dbReference type="CDD" id="cd07344">
    <property type="entry name" value="M48_yhfN_like"/>
    <property type="match status" value="1"/>
</dbReference>
<dbReference type="eggNOG" id="COG1451">
    <property type="taxonomic scope" value="Bacteria"/>
</dbReference>
<dbReference type="AlphaFoldDB" id="D9SI12"/>
<evidence type="ECO:0000313" key="2">
    <source>
        <dbReference type="EMBL" id="ADL56102.1"/>
    </source>
</evidence>